<accession>A0AB72V970</accession>
<dbReference type="EMBL" id="AP009044">
    <property type="protein sequence ID" value="BAF53907.1"/>
    <property type="molecule type" value="Genomic_DNA"/>
</dbReference>
<dbReference type="Proteomes" id="UP000006698">
    <property type="component" value="Chromosome"/>
</dbReference>
<reference evidence="1" key="1">
    <citation type="journal article" date="2007" name="Microbiology">
        <title>Comparative analysis of the Corynebacterium glutamicum group and complete genome sequence of strain R.</title>
        <authorList>
            <person name="Yukawa H."/>
            <person name="Omumasaba C.A."/>
            <person name="Nonaka H."/>
            <person name="Kos P."/>
            <person name="Okai N."/>
            <person name="Suzuki N."/>
            <person name="Suda M."/>
            <person name="Tsuge Y."/>
            <person name="Watanabe J."/>
            <person name="Ikeda Y."/>
            <person name="Vertes A.A."/>
            <person name="Inui M."/>
        </authorList>
    </citation>
    <scope>NUCLEOTIDE SEQUENCE</scope>
    <source>
        <strain evidence="1">R</strain>
    </source>
</reference>
<sequence length="281" mass="28459">MQLDLADESVVVRLNLSWNGDAVLSEGAGDSAVGGLDGVQVGGANCDVGCRSVVLSNSWCSCSWLWGRGGSGEVTLGWSGVQSKGSGASRPCAPTLTSQGALCNSDLLLTGCLVCVGSELLAAVSSPGASGELQTTVVAVTGVDCPVTTGLALCEAIPVGIRCSRCGRSHDGCSSTESDGGSCELGERGASLSGVTSHEKFSSHLSPSRLAVGLERRSCSASGCLASPQGVGLHAFFCEKMAGGFPVPVCNVAHMNAGVCGLKFCCTKEVVQLPTPDRVWR</sequence>
<name>A0AB72V970_CORGB</name>
<proteinExistence type="predicted"/>
<dbReference type="AlphaFoldDB" id="A0AB72V970"/>
<organism evidence="1">
    <name type="scientific">Corynebacterium glutamicum (strain R)</name>
    <dbReference type="NCBI Taxonomy" id="340322"/>
    <lineage>
        <taxon>Bacteria</taxon>
        <taxon>Bacillati</taxon>
        <taxon>Actinomycetota</taxon>
        <taxon>Actinomycetes</taxon>
        <taxon>Mycobacteriales</taxon>
        <taxon>Corynebacteriaceae</taxon>
        <taxon>Corynebacterium</taxon>
    </lineage>
</organism>
<gene>
    <name evidence="1" type="ordered locus">cgR_0933</name>
</gene>
<evidence type="ECO:0000313" key="1">
    <source>
        <dbReference type="EMBL" id="BAF53907.1"/>
    </source>
</evidence>
<dbReference type="KEGG" id="cgt:cgR_0933"/>
<protein>
    <submittedName>
        <fullName evidence="1">Uncharacterized protein</fullName>
    </submittedName>
</protein>